<comment type="caution">
    <text evidence="15">The sequence shown here is derived from an EMBL/GenBank/DDBJ whole genome shotgun (WGS) entry which is preliminary data.</text>
</comment>
<evidence type="ECO:0000256" key="5">
    <source>
        <dbReference type="ARBA" id="ARBA00022475"/>
    </source>
</evidence>
<protein>
    <recommendedName>
        <fullName evidence="4">cytochrome-c oxidase</fullName>
        <ecNumber evidence="4">7.1.1.9</ecNumber>
    </recommendedName>
    <alternativeName>
        <fullName evidence="11">Cytochrome aa3 subunit 4</fullName>
    </alternativeName>
    <alternativeName>
        <fullName evidence="10">Cytochrome c oxidase polypeptide IV</fullName>
    </alternativeName>
</protein>
<evidence type="ECO:0000256" key="13">
    <source>
        <dbReference type="SAM" id="Phobius"/>
    </source>
</evidence>
<evidence type="ECO:0000256" key="6">
    <source>
        <dbReference type="ARBA" id="ARBA00022692"/>
    </source>
</evidence>
<evidence type="ECO:0000256" key="7">
    <source>
        <dbReference type="ARBA" id="ARBA00022967"/>
    </source>
</evidence>
<evidence type="ECO:0000256" key="10">
    <source>
        <dbReference type="ARBA" id="ARBA00031366"/>
    </source>
</evidence>
<dbReference type="GO" id="GO:0022900">
    <property type="term" value="P:electron transport chain"/>
    <property type="evidence" value="ECO:0007669"/>
    <property type="project" value="InterPro"/>
</dbReference>
<keyword evidence="9 13" id="KW-0472">Membrane</keyword>
<feature type="transmembrane region" description="Helical" evidence="13">
    <location>
        <begin position="32"/>
        <end position="51"/>
    </location>
</feature>
<reference evidence="14 17" key="2">
    <citation type="submission" date="2021-07" db="EMBL/GenBank/DDBJ databases">
        <title>Sequencing Streptomyces halstedii LGO-A4 genome an citrus endophytic actinomycete.</title>
        <authorList>
            <person name="Samborskyy M."/>
            <person name="Scott N."/>
            <person name="Deglau R."/>
            <person name="Dickens S."/>
            <person name="Oliveira L.G."/>
        </authorList>
    </citation>
    <scope>NUCLEOTIDE SEQUENCE [LARGE SCALE GENOMIC DNA]</scope>
    <source>
        <strain evidence="14 17">LGO-A4</strain>
    </source>
</reference>
<evidence type="ECO:0000313" key="16">
    <source>
        <dbReference type="Proteomes" id="UP000471293"/>
    </source>
</evidence>
<evidence type="ECO:0000256" key="2">
    <source>
        <dbReference type="ARBA" id="ARBA00004651"/>
    </source>
</evidence>
<dbReference type="RefSeq" id="WP_164344711.1">
    <property type="nucleotide sequence ID" value="NZ_JAAGLQ010000262.1"/>
</dbReference>
<evidence type="ECO:0000256" key="3">
    <source>
        <dbReference type="ARBA" id="ARBA00006870"/>
    </source>
</evidence>
<keyword evidence="8 13" id="KW-1133">Transmembrane helix</keyword>
<comment type="catalytic activity">
    <reaction evidence="12">
        <text>4 Fe(II)-[cytochrome c] + O2 + 8 H(+)(in) = 4 Fe(III)-[cytochrome c] + 2 H2O + 4 H(+)(out)</text>
        <dbReference type="Rhea" id="RHEA:11436"/>
        <dbReference type="Rhea" id="RHEA-COMP:10350"/>
        <dbReference type="Rhea" id="RHEA-COMP:14399"/>
        <dbReference type="ChEBI" id="CHEBI:15377"/>
        <dbReference type="ChEBI" id="CHEBI:15378"/>
        <dbReference type="ChEBI" id="CHEBI:15379"/>
        <dbReference type="ChEBI" id="CHEBI:29033"/>
        <dbReference type="ChEBI" id="CHEBI:29034"/>
        <dbReference type="EC" id="7.1.1.9"/>
    </reaction>
</comment>
<reference evidence="15 16" key="1">
    <citation type="submission" date="2020-01" db="EMBL/GenBank/DDBJ databases">
        <title>Insect and environment-associated Actinomycetes.</title>
        <authorList>
            <person name="Currrie C."/>
            <person name="Chevrette M."/>
            <person name="Carlson C."/>
            <person name="Stubbendieck R."/>
            <person name="Wendt-Pienkowski E."/>
        </authorList>
    </citation>
    <scope>NUCLEOTIDE SEQUENCE [LARGE SCALE GENOMIC DNA]</scope>
    <source>
        <strain evidence="15 16">SID11342</strain>
    </source>
</reference>
<accession>A0A6N9TY53</accession>
<keyword evidence="6 13" id="KW-0812">Transmembrane</keyword>
<dbReference type="Pfam" id="PF12270">
    <property type="entry name" value="Cyt_c_ox_IV"/>
    <property type="match status" value="1"/>
</dbReference>
<gene>
    <name evidence="15" type="ORF">G3I29_13070</name>
    <name evidence="14" type="ORF">STHAL_26445</name>
</gene>
<evidence type="ECO:0000313" key="17">
    <source>
        <dbReference type="Proteomes" id="UP000735541"/>
    </source>
</evidence>
<evidence type="ECO:0000256" key="1">
    <source>
        <dbReference type="ARBA" id="ARBA00002536"/>
    </source>
</evidence>
<dbReference type="Proteomes" id="UP000471293">
    <property type="component" value="Unassembled WGS sequence"/>
</dbReference>
<dbReference type="EMBL" id="JAAGLQ010000262">
    <property type="protein sequence ID" value="NEA16444.1"/>
    <property type="molecule type" value="Genomic_DNA"/>
</dbReference>
<dbReference type="PIRSF" id="PIRSF017385">
    <property type="entry name" value="CtaF"/>
    <property type="match status" value="1"/>
</dbReference>
<evidence type="ECO:0000256" key="11">
    <source>
        <dbReference type="ARBA" id="ARBA00031401"/>
    </source>
</evidence>
<evidence type="ECO:0000313" key="15">
    <source>
        <dbReference type="EMBL" id="NEA16444.1"/>
    </source>
</evidence>
<name>A0A6N9TY53_STRHA</name>
<evidence type="ECO:0000256" key="12">
    <source>
        <dbReference type="ARBA" id="ARBA00047816"/>
    </source>
</evidence>
<keyword evidence="17" id="KW-1185">Reference proteome</keyword>
<feature type="transmembrane region" description="Helical" evidence="13">
    <location>
        <begin position="103"/>
        <end position="122"/>
    </location>
</feature>
<proteinExistence type="inferred from homology"/>
<dbReference type="Proteomes" id="UP000735541">
    <property type="component" value="Unassembled WGS sequence"/>
</dbReference>
<evidence type="ECO:0000256" key="4">
    <source>
        <dbReference type="ARBA" id="ARBA00012949"/>
    </source>
</evidence>
<dbReference type="GO" id="GO:0004129">
    <property type="term" value="F:cytochrome-c oxidase activity"/>
    <property type="evidence" value="ECO:0007669"/>
    <property type="project" value="UniProtKB-EC"/>
</dbReference>
<evidence type="ECO:0000256" key="8">
    <source>
        <dbReference type="ARBA" id="ARBA00022989"/>
    </source>
</evidence>
<dbReference type="AlphaFoldDB" id="A0A6N9TY53"/>
<dbReference type="GO" id="GO:0005886">
    <property type="term" value="C:plasma membrane"/>
    <property type="evidence" value="ECO:0007669"/>
    <property type="project" value="UniProtKB-SubCell"/>
</dbReference>
<comment type="similarity">
    <text evidence="3">Belongs to the cytochrome c oxidase bacterial subunit CtaF family.</text>
</comment>
<keyword evidence="7" id="KW-1278">Translocase</keyword>
<keyword evidence="5" id="KW-1003">Cell membrane</keyword>
<organism evidence="15 16">
    <name type="scientific">Streptomyces halstedii</name>
    <dbReference type="NCBI Taxonomy" id="1944"/>
    <lineage>
        <taxon>Bacteria</taxon>
        <taxon>Bacillati</taxon>
        <taxon>Actinomycetota</taxon>
        <taxon>Actinomycetes</taxon>
        <taxon>Kitasatosporales</taxon>
        <taxon>Streptomycetaceae</taxon>
        <taxon>Streptomyces</taxon>
    </lineage>
</organism>
<dbReference type="EC" id="7.1.1.9" evidence="4"/>
<feature type="transmembrane region" description="Helical" evidence="13">
    <location>
        <begin position="6"/>
        <end position="25"/>
    </location>
</feature>
<dbReference type="InterPro" id="IPR021050">
    <property type="entry name" value="Cyt_c_oxidase_su4_actinobac"/>
</dbReference>
<dbReference type="EMBL" id="JAHUVW010000001">
    <property type="protein sequence ID" value="MBV7672990.1"/>
    <property type="molecule type" value="Genomic_DNA"/>
</dbReference>
<comment type="function">
    <text evidence="1">Part of cytochrome c oxidase, its function is unknown.</text>
</comment>
<sequence length="129" mass="13710">MKGEAWLFTGVAGFFAVTCAVYAAFSSDPAGFSALAVSFLMSALIAAYLWWGHGRTGPRPEDRRDARVREKGGTRSFFPARSYYPVISAAGTALIGLGVVHGLWLFLIGVGVLVPGVYGFVFQNTGRAG</sequence>
<evidence type="ECO:0000256" key="9">
    <source>
        <dbReference type="ARBA" id="ARBA00023136"/>
    </source>
</evidence>
<comment type="subcellular location">
    <subcellularLocation>
        <location evidence="2">Cell membrane</location>
        <topology evidence="2">Multi-pass membrane protein</topology>
    </subcellularLocation>
</comment>
<evidence type="ECO:0000313" key="14">
    <source>
        <dbReference type="EMBL" id="MBV7672990.1"/>
    </source>
</evidence>